<name>A0ABW3YC59_9ACTN</name>
<gene>
    <name evidence="1" type="ORF">ACFQ4H_09525</name>
</gene>
<dbReference type="EMBL" id="JBHTMP010000011">
    <property type="protein sequence ID" value="MFD1321328.1"/>
    <property type="molecule type" value="Genomic_DNA"/>
</dbReference>
<comment type="caution">
    <text evidence="1">The sequence shown here is derived from an EMBL/GenBank/DDBJ whole genome shotgun (WGS) entry which is preliminary data.</text>
</comment>
<proteinExistence type="predicted"/>
<dbReference type="RefSeq" id="WP_377569328.1">
    <property type="nucleotide sequence ID" value="NZ_JBHTMP010000011.1"/>
</dbReference>
<evidence type="ECO:0000313" key="1">
    <source>
        <dbReference type="EMBL" id="MFD1321328.1"/>
    </source>
</evidence>
<sequence>MSTVPEDRDHAGRLLKDLTGHQFIGFRMGCGVRVDLGGPGWCEINIEGSLRILLPGEPEWQGKPLSAEVATRLLRLLNTRITTVGLAPDSTLTISFDSRAHVIVPADDMYEAWQLRSDEGLLIVCTPGGGIAIWEP</sequence>
<keyword evidence="2" id="KW-1185">Reference proteome</keyword>
<protein>
    <submittedName>
        <fullName evidence="1">DUF6188 family protein</fullName>
    </submittedName>
</protein>
<reference evidence="2" key="1">
    <citation type="journal article" date="2019" name="Int. J. Syst. Evol. Microbiol.">
        <title>The Global Catalogue of Microorganisms (GCM) 10K type strain sequencing project: providing services to taxonomists for standard genome sequencing and annotation.</title>
        <authorList>
            <consortium name="The Broad Institute Genomics Platform"/>
            <consortium name="The Broad Institute Genome Sequencing Center for Infectious Disease"/>
            <person name="Wu L."/>
            <person name="Ma J."/>
        </authorList>
    </citation>
    <scope>NUCLEOTIDE SEQUENCE [LARGE SCALE GENOMIC DNA]</scope>
    <source>
        <strain evidence="2">JCM 31037</strain>
    </source>
</reference>
<dbReference type="Proteomes" id="UP001597260">
    <property type="component" value="Unassembled WGS sequence"/>
</dbReference>
<organism evidence="1 2">
    <name type="scientific">Micromonospora sonneratiae</name>
    <dbReference type="NCBI Taxonomy" id="1184706"/>
    <lineage>
        <taxon>Bacteria</taxon>
        <taxon>Bacillati</taxon>
        <taxon>Actinomycetota</taxon>
        <taxon>Actinomycetes</taxon>
        <taxon>Micromonosporales</taxon>
        <taxon>Micromonosporaceae</taxon>
        <taxon>Micromonospora</taxon>
    </lineage>
</organism>
<dbReference type="InterPro" id="IPR046179">
    <property type="entry name" value="DUF6188"/>
</dbReference>
<evidence type="ECO:0000313" key="2">
    <source>
        <dbReference type="Proteomes" id="UP001597260"/>
    </source>
</evidence>
<accession>A0ABW3YC59</accession>
<dbReference type="Pfam" id="PF19686">
    <property type="entry name" value="DUF6188"/>
    <property type="match status" value="1"/>
</dbReference>